<dbReference type="GO" id="GO:0032418">
    <property type="term" value="P:lysosome localization"/>
    <property type="evidence" value="ECO:0007669"/>
    <property type="project" value="TreeGrafter"/>
</dbReference>
<feature type="region of interest" description="Disordered" evidence="4">
    <location>
        <begin position="1"/>
        <end position="29"/>
    </location>
</feature>
<name>A0A292PWX6_9PEZI</name>
<dbReference type="InterPro" id="IPR017246">
    <property type="entry name" value="Snapin"/>
</dbReference>
<reference evidence="5" key="1">
    <citation type="submission" date="2015-10" db="EMBL/GenBank/DDBJ databases">
        <authorList>
            <person name="Regsiter A."/>
            <person name="william w."/>
        </authorList>
    </citation>
    <scope>NUCLEOTIDE SEQUENCE</scope>
    <source>
        <strain evidence="5">Montdore</strain>
    </source>
</reference>
<proteinExistence type="inferred from homology"/>
<dbReference type="InterPro" id="IPR028119">
    <property type="entry name" value="Snapin/Pallidin/Snn1"/>
</dbReference>
<dbReference type="Pfam" id="PF14712">
    <property type="entry name" value="Snapin_Pallidin"/>
    <property type="match status" value="1"/>
</dbReference>
<evidence type="ECO:0000256" key="4">
    <source>
        <dbReference type="SAM" id="MobiDB-lite"/>
    </source>
</evidence>
<evidence type="ECO:0000256" key="1">
    <source>
        <dbReference type="ARBA" id="ARBA00006111"/>
    </source>
</evidence>
<dbReference type="PANTHER" id="PTHR31305">
    <property type="entry name" value="SNARE-ASSOCIATED PROTEIN SNAPIN"/>
    <property type="match status" value="1"/>
</dbReference>
<dbReference type="GO" id="GO:0099078">
    <property type="term" value="C:BORC complex"/>
    <property type="evidence" value="ECO:0007669"/>
    <property type="project" value="TreeGrafter"/>
</dbReference>
<sequence>MSSPTSHVSPTPELSTPPRATDPLSTGIKSLLDPTVKQTTEKLLQVHQSQQALSQELDRLITQLQNYLDTTDPPSLRPTIIKLASTSKRLAAVNTTLQAIQLRVNRLYVQLSKQRLPH</sequence>
<evidence type="ECO:0000256" key="3">
    <source>
        <dbReference type="ARBA" id="ARBA00033330"/>
    </source>
</evidence>
<dbReference type="GO" id="GO:0031083">
    <property type="term" value="C:BLOC-1 complex"/>
    <property type="evidence" value="ECO:0007669"/>
    <property type="project" value="InterPro"/>
</dbReference>
<dbReference type="Proteomes" id="UP001412239">
    <property type="component" value="Unassembled WGS sequence"/>
</dbReference>
<evidence type="ECO:0000256" key="2">
    <source>
        <dbReference type="ARBA" id="ARBA00023054"/>
    </source>
</evidence>
<dbReference type="PANTHER" id="PTHR31305:SF2">
    <property type="entry name" value="SNARE-ASSOCIATED PROTEIN SNAPIN"/>
    <property type="match status" value="1"/>
</dbReference>
<organism evidence="5 6">
    <name type="scientific">Tuber aestivum</name>
    <name type="common">summer truffle</name>
    <dbReference type="NCBI Taxonomy" id="59557"/>
    <lineage>
        <taxon>Eukaryota</taxon>
        <taxon>Fungi</taxon>
        <taxon>Dikarya</taxon>
        <taxon>Ascomycota</taxon>
        <taxon>Pezizomycotina</taxon>
        <taxon>Pezizomycetes</taxon>
        <taxon>Pezizales</taxon>
        <taxon>Tuberaceae</taxon>
        <taxon>Tuber</taxon>
    </lineage>
</organism>
<comment type="similarity">
    <text evidence="1">Belongs to the SNAPIN family.</text>
</comment>
<evidence type="ECO:0000313" key="5">
    <source>
        <dbReference type="EMBL" id="CUS12059.1"/>
    </source>
</evidence>
<evidence type="ECO:0000313" key="6">
    <source>
        <dbReference type="Proteomes" id="UP001412239"/>
    </source>
</evidence>
<keyword evidence="6" id="KW-1185">Reference proteome</keyword>
<feature type="compositionally biased region" description="Polar residues" evidence="4">
    <location>
        <begin position="1"/>
        <end position="14"/>
    </location>
</feature>
<dbReference type="GO" id="GO:0000149">
    <property type="term" value="F:SNARE binding"/>
    <property type="evidence" value="ECO:0007669"/>
    <property type="project" value="TreeGrafter"/>
</dbReference>
<keyword evidence="2" id="KW-0175">Coiled coil</keyword>
<protein>
    <recommendedName>
        <fullName evidence="3">Biogenesis of lysosome-related organelles complex 1 subunit 7</fullName>
    </recommendedName>
</protein>
<dbReference type="EMBL" id="LN891006">
    <property type="protein sequence ID" value="CUS12059.1"/>
    <property type="molecule type" value="Genomic_DNA"/>
</dbReference>
<dbReference type="GO" id="GO:0006886">
    <property type="term" value="P:intracellular protein transport"/>
    <property type="evidence" value="ECO:0007669"/>
    <property type="project" value="InterPro"/>
</dbReference>
<dbReference type="AlphaFoldDB" id="A0A292PWX6"/>
<accession>A0A292PWX6</accession>
<gene>
    <name evidence="5" type="ORF">GSTUAT00003837001</name>
</gene>